<reference key="2">
    <citation type="submission" date="2011-10" db="EMBL/GenBank/DDBJ databases">
        <title>The genome and transcriptome sequence of Clonorchis sinensis provide insights into the carcinogenic liver fluke.</title>
        <authorList>
            <person name="Wang X."/>
            <person name="Huang Y."/>
            <person name="Chen W."/>
            <person name="Liu H."/>
            <person name="Guo L."/>
            <person name="Chen Y."/>
            <person name="Luo F."/>
            <person name="Zhou W."/>
            <person name="Sun J."/>
            <person name="Mao Q."/>
            <person name="Liang P."/>
            <person name="Zhou C."/>
            <person name="Tian Y."/>
            <person name="Men J."/>
            <person name="Lv X."/>
            <person name="Huang L."/>
            <person name="Zhou J."/>
            <person name="Hu Y."/>
            <person name="Li R."/>
            <person name="Zhang F."/>
            <person name="Lei H."/>
            <person name="Li X."/>
            <person name="Hu X."/>
            <person name="Liang C."/>
            <person name="Xu J."/>
            <person name="Wu Z."/>
            <person name="Yu X."/>
        </authorList>
    </citation>
    <scope>NUCLEOTIDE SEQUENCE</scope>
    <source>
        <strain>Henan</strain>
    </source>
</reference>
<protein>
    <submittedName>
        <fullName evidence="2">Uncharacterized protein</fullName>
    </submittedName>
</protein>
<evidence type="ECO:0000313" key="3">
    <source>
        <dbReference type="Proteomes" id="UP000008909"/>
    </source>
</evidence>
<feature type="compositionally biased region" description="Polar residues" evidence="1">
    <location>
        <begin position="55"/>
        <end position="64"/>
    </location>
</feature>
<name>G7YAG3_CLOSI</name>
<organism evidence="2 3">
    <name type="scientific">Clonorchis sinensis</name>
    <name type="common">Chinese liver fluke</name>
    <dbReference type="NCBI Taxonomy" id="79923"/>
    <lineage>
        <taxon>Eukaryota</taxon>
        <taxon>Metazoa</taxon>
        <taxon>Spiralia</taxon>
        <taxon>Lophotrochozoa</taxon>
        <taxon>Platyhelminthes</taxon>
        <taxon>Trematoda</taxon>
        <taxon>Digenea</taxon>
        <taxon>Opisthorchiida</taxon>
        <taxon>Opisthorchiata</taxon>
        <taxon>Opisthorchiidae</taxon>
        <taxon>Clonorchis</taxon>
    </lineage>
</organism>
<dbReference type="AlphaFoldDB" id="G7YAG3"/>
<proteinExistence type="predicted"/>
<gene>
    <name evidence="2" type="ORF">CLF_103817</name>
</gene>
<accession>G7YAG3</accession>
<sequence>MIASIGPYAVRLQWALGSEDKASRYCIEDHQELVQRANGLLDIANRQDAHSVLAQSSGVENSSLRQRDLPGAITGERQPLNDKNKTDPGNLGESLDPVCQSVIRQTLVNFIVFAVWWLYETVMNSSHYGST</sequence>
<evidence type="ECO:0000313" key="2">
    <source>
        <dbReference type="EMBL" id="GAA49947.1"/>
    </source>
</evidence>
<dbReference type="Proteomes" id="UP000008909">
    <property type="component" value="Unassembled WGS sequence"/>
</dbReference>
<keyword evidence="3" id="KW-1185">Reference proteome</keyword>
<evidence type="ECO:0000256" key="1">
    <source>
        <dbReference type="SAM" id="MobiDB-lite"/>
    </source>
</evidence>
<feature type="region of interest" description="Disordered" evidence="1">
    <location>
        <begin position="55"/>
        <end position="91"/>
    </location>
</feature>
<reference evidence="2" key="1">
    <citation type="journal article" date="2011" name="Genome Biol.">
        <title>The draft genome of the carcinogenic human liver fluke Clonorchis sinensis.</title>
        <authorList>
            <person name="Wang X."/>
            <person name="Chen W."/>
            <person name="Huang Y."/>
            <person name="Sun J."/>
            <person name="Men J."/>
            <person name="Liu H."/>
            <person name="Luo F."/>
            <person name="Guo L."/>
            <person name="Lv X."/>
            <person name="Deng C."/>
            <person name="Zhou C."/>
            <person name="Fan Y."/>
            <person name="Li X."/>
            <person name="Huang L."/>
            <person name="Hu Y."/>
            <person name="Liang C."/>
            <person name="Hu X."/>
            <person name="Xu J."/>
            <person name="Yu X."/>
        </authorList>
    </citation>
    <scope>NUCLEOTIDE SEQUENCE [LARGE SCALE GENOMIC DNA]</scope>
    <source>
        <strain evidence="2">Henan</strain>
    </source>
</reference>
<dbReference type="EMBL" id="DF143000">
    <property type="protein sequence ID" value="GAA49947.1"/>
    <property type="molecule type" value="Genomic_DNA"/>
</dbReference>